<dbReference type="Proteomes" id="UP000887577">
    <property type="component" value="Unplaced"/>
</dbReference>
<sequence length="397" mass="44357">MDYGRPKIKETGFPAFSVNASRNISLNTSGGFPAPLNPNKYAPSVEVNEPGFSGDTSSRYSSRGSSYVNSSHDTSIRNSTPTPPPRKSKNVQSFNGDGASPNTGFSPLNNREGSSSRNYVLPPEIIFRTPPPPVNAAVAKGSVTPVKFAAPVKRNESAPEPAPSATTFSAPKIDPKKVAFKSGFKDILQLYLNKSSNIDEVVHSLIEYISNYSNPTFCLEQIFAYCCEDIKYDCGKERNDASKLLLKCLQQNSALKNAFSVAFKNYCKYIVKYNIEQNQVNLILTFPNFFAHLLANNSSKIIPINAFIDGFKQFHAAGSLMFARTFAEFGRVYKPQDQFNVGARMGMLYHEFCALDPYYKSKEIQIILEKNLFKYDRYNNLKTLLDSMNCFKNFVDY</sequence>
<proteinExistence type="predicted"/>
<dbReference type="AlphaFoldDB" id="A0A914YS35"/>
<evidence type="ECO:0000313" key="3">
    <source>
        <dbReference type="WBParaSite" id="PSU_v2.g2822.t1"/>
    </source>
</evidence>
<feature type="compositionally biased region" description="Polar residues" evidence="1">
    <location>
        <begin position="90"/>
        <end position="115"/>
    </location>
</feature>
<feature type="region of interest" description="Disordered" evidence="1">
    <location>
        <begin position="24"/>
        <end position="115"/>
    </location>
</feature>
<organism evidence="2 3">
    <name type="scientific">Panagrolaimus superbus</name>
    <dbReference type="NCBI Taxonomy" id="310955"/>
    <lineage>
        <taxon>Eukaryota</taxon>
        <taxon>Metazoa</taxon>
        <taxon>Ecdysozoa</taxon>
        <taxon>Nematoda</taxon>
        <taxon>Chromadorea</taxon>
        <taxon>Rhabditida</taxon>
        <taxon>Tylenchina</taxon>
        <taxon>Panagrolaimomorpha</taxon>
        <taxon>Panagrolaimoidea</taxon>
        <taxon>Panagrolaimidae</taxon>
        <taxon>Panagrolaimus</taxon>
    </lineage>
</organism>
<evidence type="ECO:0000313" key="2">
    <source>
        <dbReference type="Proteomes" id="UP000887577"/>
    </source>
</evidence>
<name>A0A914YS35_9BILA</name>
<dbReference type="WBParaSite" id="PSU_v2.g2822.t1">
    <property type="protein sequence ID" value="PSU_v2.g2822.t1"/>
    <property type="gene ID" value="PSU_v2.g2822"/>
</dbReference>
<accession>A0A914YS35</accession>
<reference evidence="3" key="1">
    <citation type="submission" date="2022-11" db="UniProtKB">
        <authorList>
            <consortium name="WormBaseParasite"/>
        </authorList>
    </citation>
    <scope>IDENTIFICATION</scope>
</reference>
<protein>
    <submittedName>
        <fullName evidence="3">Uncharacterized protein</fullName>
    </submittedName>
</protein>
<evidence type="ECO:0000256" key="1">
    <source>
        <dbReference type="SAM" id="MobiDB-lite"/>
    </source>
</evidence>
<feature type="compositionally biased region" description="Low complexity" evidence="1">
    <location>
        <begin position="53"/>
        <end position="71"/>
    </location>
</feature>
<keyword evidence="2" id="KW-1185">Reference proteome</keyword>